<evidence type="ECO:0000313" key="1">
    <source>
        <dbReference type="EMBL" id="RDH31872.1"/>
    </source>
</evidence>
<dbReference type="GeneID" id="38135084"/>
<evidence type="ECO:0000313" key="2">
    <source>
        <dbReference type="Proteomes" id="UP000253729"/>
    </source>
</evidence>
<sequence>MPPPRRCGTNAESSRRSLFQTQLDTLAAQQRSAISLSFSRLSLVPRPRSAELRPHLDHSFIENFSSRSPPSGPPVYLIHLALSVGKLWIIGLKSWASTQRWVDDGLACWSCLQPNPAAGGCCYLSALRLLWHGRVAPARSTFWWKSL</sequence>
<dbReference type="RefSeq" id="XP_026624894.1">
    <property type="nucleotide sequence ID" value="XM_026766728.1"/>
</dbReference>
<protein>
    <submittedName>
        <fullName evidence="1">Uncharacterized protein</fullName>
    </submittedName>
</protein>
<dbReference type="AlphaFoldDB" id="A0A3F3PYR8"/>
<gene>
    <name evidence="1" type="ORF">BDQ94DRAFT_145924</name>
</gene>
<proteinExistence type="predicted"/>
<name>A0A3F3PYR8_9EURO</name>
<organism evidence="1 2">
    <name type="scientific">Aspergillus welwitschiae</name>
    <dbReference type="NCBI Taxonomy" id="1341132"/>
    <lineage>
        <taxon>Eukaryota</taxon>
        <taxon>Fungi</taxon>
        <taxon>Dikarya</taxon>
        <taxon>Ascomycota</taxon>
        <taxon>Pezizomycotina</taxon>
        <taxon>Eurotiomycetes</taxon>
        <taxon>Eurotiomycetidae</taxon>
        <taxon>Eurotiales</taxon>
        <taxon>Aspergillaceae</taxon>
        <taxon>Aspergillus</taxon>
        <taxon>Aspergillus subgen. Circumdati</taxon>
    </lineage>
</organism>
<dbReference type="Proteomes" id="UP000253729">
    <property type="component" value="Unassembled WGS sequence"/>
</dbReference>
<dbReference type="EMBL" id="KZ852052">
    <property type="protein sequence ID" value="RDH31872.1"/>
    <property type="molecule type" value="Genomic_DNA"/>
</dbReference>
<accession>A0A3F3PYR8</accession>
<reference evidence="1 2" key="1">
    <citation type="submission" date="2018-07" db="EMBL/GenBank/DDBJ databases">
        <title>The genomes of Aspergillus section Nigri reveals drivers in fungal speciation.</title>
        <authorList>
            <consortium name="DOE Joint Genome Institute"/>
            <person name="Vesth T.C."/>
            <person name="Nybo J."/>
            <person name="Theobald S."/>
            <person name="Brandl J."/>
            <person name="Frisvad J.C."/>
            <person name="Nielsen K.F."/>
            <person name="Lyhne E.K."/>
            <person name="Kogle M.E."/>
            <person name="Kuo A."/>
            <person name="Riley R."/>
            <person name="Clum A."/>
            <person name="Nolan M."/>
            <person name="Lipzen A."/>
            <person name="Salamov A."/>
            <person name="Henrissat B."/>
            <person name="Wiebenga A."/>
            <person name="De vries R.P."/>
            <person name="Grigoriev I.V."/>
            <person name="Mortensen U.H."/>
            <person name="Andersen M.R."/>
            <person name="Baker S.E."/>
        </authorList>
    </citation>
    <scope>NUCLEOTIDE SEQUENCE [LARGE SCALE GENOMIC DNA]</scope>
    <source>
        <strain evidence="1 2">CBS 139.54b</strain>
    </source>
</reference>
<keyword evidence="2" id="KW-1185">Reference proteome</keyword>